<dbReference type="EMBL" id="MF197383">
    <property type="protein sequence ID" value="ASJ79004.1"/>
    <property type="molecule type" value="Genomic_DNA"/>
</dbReference>
<keyword evidence="1" id="KW-0812">Transmembrane</keyword>
<name>A0A220NQS7_9CAUD</name>
<keyword evidence="1" id="KW-1133">Transmembrane helix</keyword>
<dbReference type="GeneID" id="40104371"/>
<sequence length="49" mass="5248">MYSSSESLREHESYEDINVLGMIGLALFAIAIFFALIQISVLAGVGASL</sequence>
<accession>A0A220NQS7</accession>
<feature type="transmembrane region" description="Helical" evidence="1">
    <location>
        <begin position="20"/>
        <end position="45"/>
    </location>
</feature>
<evidence type="ECO:0000313" key="2">
    <source>
        <dbReference type="EMBL" id="ASJ79004.1"/>
    </source>
</evidence>
<evidence type="ECO:0000256" key="1">
    <source>
        <dbReference type="SAM" id="Phobius"/>
    </source>
</evidence>
<dbReference type="KEGG" id="vg:40104371"/>
<proteinExistence type="predicted"/>
<dbReference type="RefSeq" id="YP_009626557.1">
    <property type="nucleotide sequence ID" value="NC_042139.2"/>
</dbReference>
<protein>
    <submittedName>
        <fullName evidence="2">Uncharacterized protein</fullName>
    </submittedName>
</protein>
<keyword evidence="3" id="KW-1185">Reference proteome</keyword>
<evidence type="ECO:0000313" key="3">
    <source>
        <dbReference type="Proteomes" id="UP000226097"/>
    </source>
</evidence>
<dbReference type="Proteomes" id="UP000226097">
    <property type="component" value="Segment"/>
</dbReference>
<reference evidence="2" key="1">
    <citation type="submission" date="2017-06" db="EMBL/GenBank/DDBJ databases">
        <authorList>
            <person name="Guerrero Bustamante C.A."/>
            <person name="Bowman C.A."/>
            <person name="Russell D.A."/>
            <person name="Pope W.A."/>
            <person name="Jacobs-Sera D."/>
            <person name="Hatfull G.F."/>
        </authorList>
    </citation>
    <scope>NUCLEOTIDE SEQUENCE [LARGE SCALE GENOMIC DNA]</scope>
</reference>
<organism evidence="2 3">
    <name type="scientific">Corynebacterium phage Poushou</name>
    <dbReference type="NCBI Taxonomy" id="2015851"/>
    <lineage>
        <taxon>Viruses</taxon>
        <taxon>Duplodnaviria</taxon>
        <taxon>Heunggongvirae</taxon>
        <taxon>Uroviricota</taxon>
        <taxon>Caudoviricetes</taxon>
        <taxon>Poushouvirus</taxon>
        <taxon>Poushouvirus Poushou</taxon>
    </lineage>
</organism>
<gene>
    <name evidence="2" type="primary">45</name>
    <name evidence="2" type="ORF">PBI_POUSHOU_45</name>
</gene>
<keyword evidence="1" id="KW-0472">Membrane</keyword>